<sequence length="149" mass="15786">MPPVCLRSLRGNLTSPNMLCGYQLAHAGSVPHAIINVPSLKWAVNPGGVASATYCCSWLAALCPGLESQSLCWQNSSGGGVEEPHQVLLDGEGVLKLSNFCLSRTEGETLEDLFTMLSLPDQAGCAEGEGDEETSESCFRKRMQGPASL</sequence>
<keyword evidence="3" id="KW-1185">Reference proteome</keyword>
<accession>A0A9Q0E1D9</accession>
<comment type="caution">
    <text evidence="2">The sequence shown here is derived from an EMBL/GenBank/DDBJ whole genome shotgun (WGS) entry which is preliminary data.</text>
</comment>
<organism evidence="2 3">
    <name type="scientific">Muraenolepis orangiensis</name>
    <name type="common">Patagonian moray cod</name>
    <dbReference type="NCBI Taxonomy" id="630683"/>
    <lineage>
        <taxon>Eukaryota</taxon>
        <taxon>Metazoa</taxon>
        <taxon>Chordata</taxon>
        <taxon>Craniata</taxon>
        <taxon>Vertebrata</taxon>
        <taxon>Euteleostomi</taxon>
        <taxon>Actinopterygii</taxon>
        <taxon>Neopterygii</taxon>
        <taxon>Teleostei</taxon>
        <taxon>Neoteleostei</taxon>
        <taxon>Acanthomorphata</taxon>
        <taxon>Zeiogadaria</taxon>
        <taxon>Gadariae</taxon>
        <taxon>Gadiformes</taxon>
        <taxon>Muraenolepidoidei</taxon>
        <taxon>Muraenolepididae</taxon>
        <taxon>Muraenolepis</taxon>
    </lineage>
</organism>
<proteinExistence type="predicted"/>
<dbReference type="EMBL" id="JANIIK010000109">
    <property type="protein sequence ID" value="KAJ3598193.1"/>
    <property type="molecule type" value="Genomic_DNA"/>
</dbReference>
<evidence type="ECO:0000256" key="1">
    <source>
        <dbReference type="SAM" id="MobiDB-lite"/>
    </source>
</evidence>
<protein>
    <submittedName>
        <fullName evidence="2">Uncharacterized protein</fullName>
    </submittedName>
</protein>
<evidence type="ECO:0000313" key="3">
    <source>
        <dbReference type="Proteomes" id="UP001148018"/>
    </source>
</evidence>
<dbReference type="OrthoDB" id="24822at2759"/>
<feature type="region of interest" description="Disordered" evidence="1">
    <location>
        <begin position="124"/>
        <end position="149"/>
    </location>
</feature>
<evidence type="ECO:0000313" key="2">
    <source>
        <dbReference type="EMBL" id="KAJ3598193.1"/>
    </source>
</evidence>
<reference evidence="2" key="1">
    <citation type="submission" date="2022-07" db="EMBL/GenBank/DDBJ databases">
        <title>Chromosome-level genome of Muraenolepis orangiensis.</title>
        <authorList>
            <person name="Kim J."/>
        </authorList>
    </citation>
    <scope>NUCLEOTIDE SEQUENCE</scope>
    <source>
        <strain evidence="2">KU_S4_2022</strain>
        <tissue evidence="2">Muscle</tissue>
    </source>
</reference>
<gene>
    <name evidence="2" type="ORF">NHX12_001704</name>
</gene>
<name>A0A9Q0E1D9_9TELE</name>
<dbReference type="Proteomes" id="UP001148018">
    <property type="component" value="Unassembled WGS sequence"/>
</dbReference>
<dbReference type="AlphaFoldDB" id="A0A9Q0E1D9"/>